<dbReference type="AlphaFoldDB" id="A0A1C5A5V4"/>
<keyword evidence="2" id="KW-0812">Transmembrane</keyword>
<feature type="transmembrane region" description="Helical" evidence="2">
    <location>
        <begin position="176"/>
        <end position="199"/>
    </location>
</feature>
<protein>
    <submittedName>
        <fullName evidence="3">Uncharacterized protein</fullName>
    </submittedName>
</protein>
<keyword evidence="2" id="KW-1133">Transmembrane helix</keyword>
<organism evidence="3 4">
    <name type="scientific">Micromonospora saelicesensis</name>
    <dbReference type="NCBI Taxonomy" id="285676"/>
    <lineage>
        <taxon>Bacteria</taxon>
        <taxon>Bacillati</taxon>
        <taxon>Actinomycetota</taxon>
        <taxon>Actinomycetes</taxon>
        <taxon>Micromonosporales</taxon>
        <taxon>Micromonosporaceae</taxon>
        <taxon>Micromonospora</taxon>
    </lineage>
</organism>
<reference evidence="3 4" key="1">
    <citation type="submission" date="2016-06" db="EMBL/GenBank/DDBJ databases">
        <authorList>
            <person name="Kjaerup R.B."/>
            <person name="Dalgaard T.S."/>
            <person name="Juul-Madsen H.R."/>
        </authorList>
    </citation>
    <scope>NUCLEOTIDE SEQUENCE [LARGE SCALE GENOMIC DNA]</scope>
    <source>
        <strain evidence="3 4">DSM 44871</strain>
    </source>
</reference>
<dbReference type="RefSeq" id="WP_091407943.1">
    <property type="nucleotide sequence ID" value="NZ_FMCR01000008.1"/>
</dbReference>
<name>A0A1C5A5V4_9ACTN</name>
<feature type="compositionally biased region" description="Low complexity" evidence="1">
    <location>
        <begin position="154"/>
        <end position="168"/>
    </location>
</feature>
<evidence type="ECO:0000256" key="1">
    <source>
        <dbReference type="SAM" id="MobiDB-lite"/>
    </source>
</evidence>
<evidence type="ECO:0000256" key="2">
    <source>
        <dbReference type="SAM" id="Phobius"/>
    </source>
</evidence>
<dbReference type="Proteomes" id="UP000198864">
    <property type="component" value="Unassembled WGS sequence"/>
</dbReference>
<evidence type="ECO:0000313" key="3">
    <source>
        <dbReference type="EMBL" id="SCF40613.1"/>
    </source>
</evidence>
<feature type="compositionally biased region" description="Pro residues" evidence="1">
    <location>
        <begin position="633"/>
        <end position="651"/>
    </location>
</feature>
<gene>
    <name evidence="3" type="ORF">GA0070561_6352</name>
</gene>
<proteinExistence type="predicted"/>
<feature type="region of interest" description="Disordered" evidence="1">
    <location>
        <begin position="514"/>
        <end position="537"/>
    </location>
</feature>
<accession>A0A1C5A5V4</accession>
<sequence>MRTRVVALEAQTGRRERPCSSPRCLPARFISVDTSPTPAPDTARTATPPPDDPGTARTATPPPDDPGTARTATPRPDDPGTARSGRHRTGPAGSASAASRTPSDTGGRPTAGRTSGGARRATAGRKTDDTRRAAADRSLAGNRATIRRDDTPETADTTEAADTTGPSSARRRRRTVLLLLGLTAVTSATALVLGLLSWAPDPPEPARPLTLTEGERLAAVRVTNLRDLRAGVRVTAGTGAARIELVGWVDWSRSLLYLDVGGPGAGAERGLLQKSGPVLVIRPDPAAVPTPAAPPLMPPTDQWRLHRLAPGAHLAPVLDLLLDLAADRPDTTTRTAPPDGARWITRETVPAGPRDVIQAPLPAGAPAASTAIGAPSAVTPAPEGQTRYWLDQDARLHKLVTVLPGTGPVTMIFNRADRPTLRPVDALGGRPGLPRALTDAEQRRLDRLPARLRTHGGATVTLTAPMGTDTNLRGAGWLSWTARTAYLAVADLGVPNRRTLLRRDAAGMARADLPAADAGGGTAEAPARPPLPPPAGGWRISRPGRDDLSVLVDAAVAAGSIGQRGAAVRVREDVAAGRTVDVIESGPADARLRYWLDRDGSLRRLELQTDAGAWAHLDLQPAVVPRLAANPRPTAPRPSAPRSPTPRPRAR</sequence>
<keyword evidence="2" id="KW-0472">Membrane</keyword>
<dbReference type="EMBL" id="FMCR01000008">
    <property type="protein sequence ID" value="SCF40613.1"/>
    <property type="molecule type" value="Genomic_DNA"/>
</dbReference>
<evidence type="ECO:0000313" key="4">
    <source>
        <dbReference type="Proteomes" id="UP000198864"/>
    </source>
</evidence>
<feature type="region of interest" description="Disordered" evidence="1">
    <location>
        <begin position="1"/>
        <end position="170"/>
    </location>
</feature>
<feature type="region of interest" description="Disordered" evidence="1">
    <location>
        <begin position="625"/>
        <end position="651"/>
    </location>
</feature>
<feature type="compositionally biased region" description="Basic and acidic residues" evidence="1">
    <location>
        <begin position="125"/>
        <end position="135"/>
    </location>
</feature>